<evidence type="ECO:0000313" key="12">
    <source>
        <dbReference type="Proteomes" id="UP000075886"/>
    </source>
</evidence>
<keyword evidence="5" id="KW-0552">Olfaction</keyword>
<evidence type="ECO:0000256" key="7">
    <source>
        <dbReference type="ARBA" id="ARBA00023136"/>
    </source>
</evidence>
<proteinExistence type="predicted"/>
<evidence type="ECO:0000256" key="3">
    <source>
        <dbReference type="ARBA" id="ARBA00022606"/>
    </source>
</evidence>
<reference evidence="11" key="2">
    <citation type="submission" date="2020-05" db="UniProtKB">
        <authorList>
            <consortium name="EnsemblMetazoa"/>
        </authorList>
    </citation>
    <scope>IDENTIFICATION</scope>
    <source>
        <strain evidence="11">FAR1</strain>
    </source>
</reference>
<evidence type="ECO:0000256" key="1">
    <source>
        <dbReference type="ARBA" id="ARBA00004651"/>
    </source>
</evidence>
<dbReference type="InterPro" id="IPR004117">
    <property type="entry name" value="7tm6_olfct_rcpt"/>
</dbReference>
<keyword evidence="4 10" id="KW-0812">Transmembrane</keyword>
<accession>A0A182PZQ0</accession>
<evidence type="ECO:0000256" key="2">
    <source>
        <dbReference type="ARBA" id="ARBA00022475"/>
    </source>
</evidence>
<comment type="subcellular location">
    <subcellularLocation>
        <location evidence="1">Cell membrane</location>
        <topology evidence="1">Multi-pass membrane protein</topology>
    </subcellularLocation>
</comment>
<dbReference type="Proteomes" id="UP000075886">
    <property type="component" value="Unassembled WGS sequence"/>
</dbReference>
<dbReference type="PANTHER" id="PTHR21137:SF35">
    <property type="entry name" value="ODORANT RECEPTOR 19A-RELATED"/>
    <property type="match status" value="1"/>
</dbReference>
<dbReference type="STRING" id="69004.A0A182PZQ0"/>
<dbReference type="PANTHER" id="PTHR21137">
    <property type="entry name" value="ODORANT RECEPTOR"/>
    <property type="match status" value="1"/>
</dbReference>
<keyword evidence="9" id="KW-0807">Transducer</keyword>
<feature type="transmembrane region" description="Helical" evidence="10">
    <location>
        <begin position="7"/>
        <end position="24"/>
    </location>
</feature>
<dbReference type="AlphaFoldDB" id="A0A182PZQ0"/>
<keyword evidence="3" id="KW-0716">Sensory transduction</keyword>
<dbReference type="VEuPathDB" id="VectorBase:AFAF000188"/>
<keyword evidence="2" id="KW-1003">Cell membrane</keyword>
<feature type="transmembrane region" description="Helical" evidence="10">
    <location>
        <begin position="189"/>
        <end position="207"/>
    </location>
</feature>
<evidence type="ECO:0000256" key="9">
    <source>
        <dbReference type="ARBA" id="ARBA00023224"/>
    </source>
</evidence>
<sequence>MISAIFCYYVLVTASMYWLSPWLMTLRSLYMATTTTNGSQTPIEFYLTLDATFYWLDNRHSLVGYVIYSLVILFVFCFAAYSNATKLITILSSIKYCSTLLHVISVSIDQLDRIPPTKTEHELKKIVRMHHIALRCVTLLERTLNPVMALQFVFCMLTWCLMLLYIVIVGFNVNVLNGMLVMSNLTLEMFGYCFLGTELATTGATIARQSYQFRWEQHSPDVRKTLQMIMMRSQKPLRLTAGGFISVNVEQFTMVVKTSYSILIVLKDVI</sequence>
<evidence type="ECO:0000256" key="8">
    <source>
        <dbReference type="ARBA" id="ARBA00023170"/>
    </source>
</evidence>
<dbReference type="GO" id="GO:0005549">
    <property type="term" value="F:odorant binding"/>
    <property type="evidence" value="ECO:0007669"/>
    <property type="project" value="InterPro"/>
</dbReference>
<dbReference type="GO" id="GO:0004984">
    <property type="term" value="F:olfactory receptor activity"/>
    <property type="evidence" value="ECO:0007669"/>
    <property type="project" value="InterPro"/>
</dbReference>
<dbReference type="Pfam" id="PF02949">
    <property type="entry name" value="7tm_6"/>
    <property type="match status" value="1"/>
</dbReference>
<protein>
    <submittedName>
        <fullName evidence="11">Uncharacterized protein</fullName>
    </submittedName>
</protein>
<dbReference type="GO" id="GO:0005886">
    <property type="term" value="C:plasma membrane"/>
    <property type="evidence" value="ECO:0007669"/>
    <property type="project" value="UniProtKB-SubCell"/>
</dbReference>
<feature type="transmembrane region" description="Helical" evidence="10">
    <location>
        <begin position="149"/>
        <end position="169"/>
    </location>
</feature>
<dbReference type="EMBL" id="AXCN02000847">
    <property type="status" value="NOT_ANNOTATED_CDS"/>
    <property type="molecule type" value="Genomic_DNA"/>
</dbReference>
<feature type="transmembrane region" description="Helical" evidence="10">
    <location>
        <begin position="62"/>
        <end position="81"/>
    </location>
</feature>
<keyword evidence="8" id="KW-0675">Receptor</keyword>
<name>A0A182PZQ0_9DIPT</name>
<organism evidence="11 12">
    <name type="scientific">Anopheles farauti</name>
    <dbReference type="NCBI Taxonomy" id="69004"/>
    <lineage>
        <taxon>Eukaryota</taxon>
        <taxon>Metazoa</taxon>
        <taxon>Ecdysozoa</taxon>
        <taxon>Arthropoda</taxon>
        <taxon>Hexapoda</taxon>
        <taxon>Insecta</taxon>
        <taxon>Pterygota</taxon>
        <taxon>Neoptera</taxon>
        <taxon>Endopterygota</taxon>
        <taxon>Diptera</taxon>
        <taxon>Nematocera</taxon>
        <taxon>Culicoidea</taxon>
        <taxon>Culicidae</taxon>
        <taxon>Anophelinae</taxon>
        <taxon>Anopheles</taxon>
    </lineage>
</organism>
<keyword evidence="12" id="KW-1185">Reference proteome</keyword>
<evidence type="ECO:0000256" key="5">
    <source>
        <dbReference type="ARBA" id="ARBA00022725"/>
    </source>
</evidence>
<evidence type="ECO:0000313" key="11">
    <source>
        <dbReference type="EnsemblMetazoa" id="AFAF000188-PA"/>
    </source>
</evidence>
<evidence type="ECO:0000256" key="6">
    <source>
        <dbReference type="ARBA" id="ARBA00022989"/>
    </source>
</evidence>
<dbReference type="GO" id="GO:0007165">
    <property type="term" value="P:signal transduction"/>
    <property type="evidence" value="ECO:0007669"/>
    <property type="project" value="UniProtKB-KW"/>
</dbReference>
<evidence type="ECO:0000256" key="10">
    <source>
        <dbReference type="SAM" id="Phobius"/>
    </source>
</evidence>
<keyword evidence="7 10" id="KW-0472">Membrane</keyword>
<reference evidence="12" key="1">
    <citation type="submission" date="2014-01" db="EMBL/GenBank/DDBJ databases">
        <title>The Genome Sequence of Anopheles farauti FAR1 (V2).</title>
        <authorList>
            <consortium name="The Broad Institute Genomics Platform"/>
            <person name="Neafsey D.E."/>
            <person name="Besansky N."/>
            <person name="Howell P."/>
            <person name="Walton C."/>
            <person name="Young S.K."/>
            <person name="Zeng Q."/>
            <person name="Gargeya S."/>
            <person name="Fitzgerald M."/>
            <person name="Haas B."/>
            <person name="Abouelleil A."/>
            <person name="Allen A.W."/>
            <person name="Alvarado L."/>
            <person name="Arachchi H.M."/>
            <person name="Berlin A.M."/>
            <person name="Chapman S.B."/>
            <person name="Gainer-Dewar J."/>
            <person name="Goldberg J."/>
            <person name="Griggs A."/>
            <person name="Gujja S."/>
            <person name="Hansen M."/>
            <person name="Howarth C."/>
            <person name="Imamovic A."/>
            <person name="Ireland A."/>
            <person name="Larimer J."/>
            <person name="McCowan C."/>
            <person name="Murphy C."/>
            <person name="Pearson M."/>
            <person name="Poon T.W."/>
            <person name="Priest M."/>
            <person name="Roberts A."/>
            <person name="Saif S."/>
            <person name="Shea T."/>
            <person name="Sisk P."/>
            <person name="Sykes S."/>
            <person name="Wortman J."/>
            <person name="Nusbaum C."/>
            <person name="Birren B."/>
        </authorList>
    </citation>
    <scope>NUCLEOTIDE SEQUENCE [LARGE SCALE GENOMIC DNA]</scope>
    <source>
        <strain evidence="12">FAR1</strain>
    </source>
</reference>
<keyword evidence="6 10" id="KW-1133">Transmembrane helix</keyword>
<evidence type="ECO:0000256" key="4">
    <source>
        <dbReference type="ARBA" id="ARBA00022692"/>
    </source>
</evidence>
<dbReference type="EnsemblMetazoa" id="AFAF000188-RA">
    <property type="protein sequence ID" value="AFAF000188-PA"/>
    <property type="gene ID" value="AFAF000188"/>
</dbReference>